<dbReference type="InterPro" id="IPR000477">
    <property type="entry name" value="RT_dom"/>
</dbReference>
<dbReference type="PANTHER" id="PTHR21301">
    <property type="entry name" value="REVERSE TRANSCRIPTASE"/>
    <property type="match status" value="1"/>
</dbReference>
<feature type="region of interest" description="Disordered" evidence="1">
    <location>
        <begin position="461"/>
        <end position="492"/>
    </location>
</feature>
<proteinExistence type="predicted"/>
<name>A0A388MCN5_CHABU</name>
<evidence type="ECO:0000313" key="3">
    <source>
        <dbReference type="EMBL" id="GBG92229.1"/>
    </source>
</evidence>
<gene>
    <name evidence="3" type="ORF">CBR_g54772</name>
</gene>
<comment type="caution">
    <text evidence="3">The sequence shown here is derived from an EMBL/GenBank/DDBJ whole genome shotgun (WGS) entry which is preliminary data.</text>
</comment>
<reference evidence="3 4" key="1">
    <citation type="journal article" date="2018" name="Cell">
        <title>The Chara Genome: Secondary Complexity and Implications for Plant Terrestrialization.</title>
        <authorList>
            <person name="Nishiyama T."/>
            <person name="Sakayama H."/>
            <person name="Vries J.D."/>
            <person name="Buschmann H."/>
            <person name="Saint-Marcoux D."/>
            <person name="Ullrich K.K."/>
            <person name="Haas F.B."/>
            <person name="Vanderstraeten L."/>
            <person name="Becker D."/>
            <person name="Lang D."/>
            <person name="Vosolsobe S."/>
            <person name="Rombauts S."/>
            <person name="Wilhelmsson P.K.I."/>
            <person name="Janitza P."/>
            <person name="Kern R."/>
            <person name="Heyl A."/>
            <person name="Rumpler F."/>
            <person name="Villalobos L.I.A.C."/>
            <person name="Clay J.M."/>
            <person name="Skokan R."/>
            <person name="Toyoda A."/>
            <person name="Suzuki Y."/>
            <person name="Kagoshima H."/>
            <person name="Schijlen E."/>
            <person name="Tajeshwar N."/>
            <person name="Catarino B."/>
            <person name="Hetherington A.J."/>
            <person name="Saltykova A."/>
            <person name="Bonnot C."/>
            <person name="Breuninger H."/>
            <person name="Symeonidi A."/>
            <person name="Radhakrishnan G.V."/>
            <person name="Van Nieuwerburgh F."/>
            <person name="Deforce D."/>
            <person name="Chang C."/>
            <person name="Karol K.G."/>
            <person name="Hedrich R."/>
            <person name="Ulvskov P."/>
            <person name="Glockner G."/>
            <person name="Delwiche C.F."/>
            <person name="Petrasek J."/>
            <person name="Van de Peer Y."/>
            <person name="Friml J."/>
            <person name="Beilby M."/>
            <person name="Dolan L."/>
            <person name="Kohara Y."/>
            <person name="Sugano S."/>
            <person name="Fujiyama A."/>
            <person name="Delaux P.-M."/>
            <person name="Quint M."/>
            <person name="TheiBen G."/>
            <person name="Hagemann M."/>
            <person name="Harholt J."/>
            <person name="Dunand C."/>
            <person name="Zachgo S."/>
            <person name="Langdale J."/>
            <person name="Maumus F."/>
            <person name="Straeten D.V.D."/>
            <person name="Gould S.B."/>
            <person name="Rensing S.A."/>
        </authorList>
    </citation>
    <scope>NUCLEOTIDE SEQUENCE [LARGE SCALE GENOMIC DNA]</scope>
    <source>
        <strain evidence="3 4">S276</strain>
    </source>
</reference>
<feature type="compositionally biased region" description="Acidic residues" evidence="1">
    <location>
        <begin position="478"/>
        <end position="492"/>
    </location>
</feature>
<dbReference type="EMBL" id="BFEA01001020">
    <property type="protein sequence ID" value="GBG92229.1"/>
    <property type="molecule type" value="Genomic_DNA"/>
</dbReference>
<dbReference type="Gramene" id="GBG92229">
    <property type="protein sequence ID" value="GBG92229"/>
    <property type="gene ID" value="CBR_g54772"/>
</dbReference>
<keyword evidence="4" id="KW-1185">Reference proteome</keyword>
<accession>A0A388MCN5</accession>
<dbReference type="Proteomes" id="UP000265515">
    <property type="component" value="Unassembled WGS sequence"/>
</dbReference>
<sequence>MREDYKRAGLEKVAAWNGKGRIGDAYVLPKHKDLEKWRPIAPTNNEPTKTGSMRIARALNALLVRLPAGEHFNMGVTTQLKERLMGIERERGSRRTGAMAILRSSDIKEMFTSLPHTSIIEAVEWLLGEWEKKRRTGVSVSRRVKEVVMSKKSMGNGYVKLSFHLIISYVKYELAHTYTKCAGVLLKQEVGIPMGKNSSPPLACILCAKFEMEFMRSLGKDRALVHSVRFMDDVATTILVDRRKEDSFHKAEEIMARFEKCYGDKLVLVRTDEGDNTIDFIGVKVTAVADPVGFLVLPQMKNQDWIAEKDLSFRSFQDYACYSDKRAKYGAIVGTLHRIRGMANSGCAIITPVLTVRRELRCRGYPPTFFASSLAKFAKGTIANEEPWKALLDSMPFGGRRVGWVRRSAVGCCEVAADAAATNTNIHGGPTVTRPTTRVRASSEGRQANVVNNVIAKVSTMHARSDGDGSGSGRADYEIVEEAADDMEEEDD</sequence>
<dbReference type="AlphaFoldDB" id="A0A388MCN5"/>
<dbReference type="PANTHER" id="PTHR21301:SF10">
    <property type="entry name" value="REVERSE TRANSCRIPTASE DOMAIN-CONTAINING PROTEIN"/>
    <property type="match status" value="1"/>
</dbReference>
<evidence type="ECO:0000256" key="1">
    <source>
        <dbReference type="SAM" id="MobiDB-lite"/>
    </source>
</evidence>
<evidence type="ECO:0000259" key="2">
    <source>
        <dbReference type="PROSITE" id="PS50878"/>
    </source>
</evidence>
<feature type="domain" description="Reverse transcriptase" evidence="2">
    <location>
        <begin position="9"/>
        <end position="285"/>
    </location>
</feature>
<organism evidence="3 4">
    <name type="scientific">Chara braunii</name>
    <name type="common">Braun's stonewort</name>
    <dbReference type="NCBI Taxonomy" id="69332"/>
    <lineage>
        <taxon>Eukaryota</taxon>
        <taxon>Viridiplantae</taxon>
        <taxon>Streptophyta</taxon>
        <taxon>Charophyceae</taxon>
        <taxon>Charales</taxon>
        <taxon>Characeae</taxon>
        <taxon>Chara</taxon>
    </lineage>
</organism>
<protein>
    <recommendedName>
        <fullName evidence="2">Reverse transcriptase domain-containing protein</fullName>
    </recommendedName>
</protein>
<dbReference type="PROSITE" id="PS50878">
    <property type="entry name" value="RT_POL"/>
    <property type="match status" value="1"/>
</dbReference>
<evidence type="ECO:0000313" key="4">
    <source>
        <dbReference type="Proteomes" id="UP000265515"/>
    </source>
</evidence>